<keyword evidence="1" id="KW-0472">Membrane</keyword>
<keyword evidence="3" id="KW-1185">Reference proteome</keyword>
<dbReference type="EMBL" id="JAUZVZ010000009">
    <property type="protein sequence ID" value="MDP4536186.1"/>
    <property type="molecule type" value="Genomic_DNA"/>
</dbReference>
<feature type="transmembrane region" description="Helical" evidence="1">
    <location>
        <begin position="61"/>
        <end position="79"/>
    </location>
</feature>
<protein>
    <recommendedName>
        <fullName evidence="4">Phage abortive infection protein</fullName>
    </recommendedName>
</protein>
<evidence type="ECO:0008006" key="4">
    <source>
        <dbReference type="Google" id="ProtNLM"/>
    </source>
</evidence>
<proteinExistence type="predicted"/>
<organism evidence="2 3">
    <name type="scientific">Alkalimonas collagenimarina</name>
    <dbReference type="NCBI Taxonomy" id="400390"/>
    <lineage>
        <taxon>Bacteria</taxon>
        <taxon>Pseudomonadati</taxon>
        <taxon>Pseudomonadota</taxon>
        <taxon>Gammaproteobacteria</taxon>
        <taxon>Alkalimonas</taxon>
    </lineage>
</organism>
<accession>A0ABT9GYQ7</accession>
<evidence type="ECO:0000313" key="3">
    <source>
        <dbReference type="Proteomes" id="UP001231616"/>
    </source>
</evidence>
<name>A0ABT9GYQ7_9GAMM</name>
<comment type="caution">
    <text evidence="2">The sequence shown here is derived from an EMBL/GenBank/DDBJ whole genome shotgun (WGS) entry which is preliminary data.</text>
</comment>
<dbReference type="Proteomes" id="UP001231616">
    <property type="component" value="Unassembled WGS sequence"/>
</dbReference>
<reference evidence="2 3" key="1">
    <citation type="submission" date="2023-08" db="EMBL/GenBank/DDBJ databases">
        <authorList>
            <person name="Joshi A."/>
            <person name="Thite S."/>
        </authorList>
    </citation>
    <scope>NUCLEOTIDE SEQUENCE [LARGE SCALE GENOMIC DNA]</scope>
    <source>
        <strain evidence="2 3">AC40</strain>
    </source>
</reference>
<feature type="transmembrane region" description="Helical" evidence="1">
    <location>
        <begin position="21"/>
        <end position="41"/>
    </location>
</feature>
<keyword evidence="1" id="KW-0812">Transmembrane</keyword>
<evidence type="ECO:0000313" key="2">
    <source>
        <dbReference type="EMBL" id="MDP4536186.1"/>
    </source>
</evidence>
<keyword evidence="1" id="KW-1133">Transmembrane helix</keyword>
<dbReference type="RefSeq" id="WP_305893450.1">
    <property type="nucleotide sequence ID" value="NZ_JAUZVZ010000009.1"/>
</dbReference>
<gene>
    <name evidence="2" type="ORF">Q3O60_08305</name>
</gene>
<sequence length="282" mass="32839">MKKFEHRAWVIDPQLGLHQHAIFWVPVIFFVFLALILSLPLWCWCAPLSLDYEQIMKDATYPIFVASLAIPVGVMVGRFHGSAQRKLSNELSNSGMNFNRFYEHRKHFYDFITENYKPSDQIVRMVYVAYKANLYRILFPKNTPERNYFEMDCAEFKSKISVIRNKIQDSITRFQVKHSNSESVTFEEALSFIDDILKHFGLAAAKDFQEELSNSDQNSVFGLLLLCIKGSLKEAFQFAETDLLSKLGWHFHLSLEECFTGYKSDKEALELNEKLLRAISIY</sequence>
<evidence type="ECO:0000256" key="1">
    <source>
        <dbReference type="SAM" id="Phobius"/>
    </source>
</evidence>